<name>A0A0F9JMD8_9ZZZZ</name>
<accession>A0A0F9JMD8</accession>
<evidence type="ECO:0000313" key="1">
    <source>
        <dbReference type="EMBL" id="KKM63586.1"/>
    </source>
</evidence>
<dbReference type="EMBL" id="LAZR01011069">
    <property type="protein sequence ID" value="KKM63586.1"/>
    <property type="molecule type" value="Genomic_DNA"/>
</dbReference>
<proteinExistence type="predicted"/>
<comment type="caution">
    <text evidence="1">The sequence shown here is derived from an EMBL/GenBank/DDBJ whole genome shotgun (WGS) entry which is preliminary data.</text>
</comment>
<gene>
    <name evidence="1" type="ORF">LCGC14_1509930</name>
</gene>
<dbReference type="AlphaFoldDB" id="A0A0F9JMD8"/>
<sequence length="79" mass="9009">MEDNRAAKNTDKEIWRKVKDDYGSPSIHVTKEGSIGIDVGGFVMVAPVEKWHEVFKKNLELEGIERQKLDDLIDIQIGK</sequence>
<organism evidence="1">
    <name type="scientific">marine sediment metagenome</name>
    <dbReference type="NCBI Taxonomy" id="412755"/>
    <lineage>
        <taxon>unclassified sequences</taxon>
        <taxon>metagenomes</taxon>
        <taxon>ecological metagenomes</taxon>
    </lineage>
</organism>
<protein>
    <submittedName>
        <fullName evidence="1">Uncharacterized protein</fullName>
    </submittedName>
</protein>
<reference evidence="1" key="1">
    <citation type="journal article" date="2015" name="Nature">
        <title>Complex archaea that bridge the gap between prokaryotes and eukaryotes.</title>
        <authorList>
            <person name="Spang A."/>
            <person name="Saw J.H."/>
            <person name="Jorgensen S.L."/>
            <person name="Zaremba-Niedzwiedzka K."/>
            <person name="Martijn J."/>
            <person name="Lind A.E."/>
            <person name="van Eijk R."/>
            <person name="Schleper C."/>
            <person name="Guy L."/>
            <person name="Ettema T.J."/>
        </authorList>
    </citation>
    <scope>NUCLEOTIDE SEQUENCE</scope>
</reference>